<name>A0A238K2F0_9RHOB</name>
<sequence>MKNLILITLLTTAPFAAAAHHGPYTTSAQLQGGTPVAVALSKPSFAPALSAIVSPETTQMAAAGN</sequence>
<evidence type="ECO:0000313" key="2">
    <source>
        <dbReference type="EMBL" id="SMX37070.1"/>
    </source>
</evidence>
<protein>
    <submittedName>
        <fullName evidence="2">Uncharacterized protein</fullName>
    </submittedName>
</protein>
<feature type="signal peptide" evidence="1">
    <location>
        <begin position="1"/>
        <end position="18"/>
    </location>
</feature>
<gene>
    <name evidence="2" type="ORF">PEV8663_00904</name>
</gene>
<dbReference type="RefSeq" id="WP_097803452.1">
    <property type="nucleotide sequence ID" value="NZ_FXYH01000003.1"/>
</dbReference>
<evidence type="ECO:0000313" key="3">
    <source>
        <dbReference type="Proteomes" id="UP000220836"/>
    </source>
</evidence>
<reference evidence="2 3" key="1">
    <citation type="submission" date="2017-05" db="EMBL/GenBank/DDBJ databases">
        <authorList>
            <person name="Song R."/>
            <person name="Chenine A.L."/>
            <person name="Ruprecht R.M."/>
        </authorList>
    </citation>
    <scope>NUCLEOTIDE SEQUENCE [LARGE SCALE GENOMIC DNA]</scope>
    <source>
        <strain evidence="2 3">CECT 8663</strain>
    </source>
</reference>
<keyword evidence="3" id="KW-1185">Reference proteome</keyword>
<evidence type="ECO:0000256" key="1">
    <source>
        <dbReference type="SAM" id="SignalP"/>
    </source>
</evidence>
<feature type="chain" id="PRO_5012714789" evidence="1">
    <location>
        <begin position="19"/>
        <end position="65"/>
    </location>
</feature>
<keyword evidence="1" id="KW-0732">Signal</keyword>
<dbReference type="AlphaFoldDB" id="A0A238K2F0"/>
<organism evidence="2 3">
    <name type="scientific">Pelagimonas varians</name>
    <dbReference type="NCBI Taxonomy" id="696760"/>
    <lineage>
        <taxon>Bacteria</taxon>
        <taxon>Pseudomonadati</taxon>
        <taxon>Pseudomonadota</taxon>
        <taxon>Alphaproteobacteria</taxon>
        <taxon>Rhodobacterales</taxon>
        <taxon>Roseobacteraceae</taxon>
        <taxon>Pelagimonas</taxon>
    </lineage>
</organism>
<proteinExistence type="predicted"/>
<accession>A0A238K2F0</accession>
<dbReference type="Proteomes" id="UP000220836">
    <property type="component" value="Unassembled WGS sequence"/>
</dbReference>
<dbReference type="EMBL" id="FXYH01000003">
    <property type="protein sequence ID" value="SMX37070.1"/>
    <property type="molecule type" value="Genomic_DNA"/>
</dbReference>